<feature type="compositionally biased region" description="Basic and acidic residues" evidence="1">
    <location>
        <begin position="65"/>
        <end position="75"/>
    </location>
</feature>
<dbReference type="AlphaFoldDB" id="A0A5B0N9H0"/>
<feature type="region of interest" description="Disordered" evidence="1">
    <location>
        <begin position="44"/>
        <end position="79"/>
    </location>
</feature>
<dbReference type="Proteomes" id="UP000324748">
    <property type="component" value="Unassembled WGS sequence"/>
</dbReference>
<proteinExistence type="predicted"/>
<comment type="caution">
    <text evidence="2">The sequence shown here is derived from an EMBL/GenBank/DDBJ whole genome shotgun (WGS) entry which is preliminary data.</text>
</comment>
<evidence type="ECO:0000313" key="2">
    <source>
        <dbReference type="EMBL" id="KAA1084429.1"/>
    </source>
</evidence>
<gene>
    <name evidence="2" type="ORF">PGT21_027646</name>
</gene>
<name>A0A5B0N9H0_PUCGR</name>
<protein>
    <submittedName>
        <fullName evidence="2">Uncharacterized protein</fullName>
    </submittedName>
</protein>
<keyword evidence="3" id="KW-1185">Reference proteome</keyword>
<organism evidence="2 3">
    <name type="scientific">Puccinia graminis f. sp. tritici</name>
    <dbReference type="NCBI Taxonomy" id="56615"/>
    <lineage>
        <taxon>Eukaryota</taxon>
        <taxon>Fungi</taxon>
        <taxon>Dikarya</taxon>
        <taxon>Basidiomycota</taxon>
        <taxon>Pucciniomycotina</taxon>
        <taxon>Pucciniomycetes</taxon>
        <taxon>Pucciniales</taxon>
        <taxon>Pucciniaceae</taxon>
        <taxon>Puccinia</taxon>
    </lineage>
</organism>
<dbReference type="EMBL" id="VSWC01000118">
    <property type="protein sequence ID" value="KAA1084429.1"/>
    <property type="molecule type" value="Genomic_DNA"/>
</dbReference>
<evidence type="ECO:0000313" key="3">
    <source>
        <dbReference type="Proteomes" id="UP000324748"/>
    </source>
</evidence>
<evidence type="ECO:0000256" key="1">
    <source>
        <dbReference type="SAM" id="MobiDB-lite"/>
    </source>
</evidence>
<sequence length="94" mass="10555">MQVERTWFVSDLRKKTCSCCDLDSDSEDKYLLLTRREIILCHGDHQLNPSPSIGGPVPGGRKRPSRSEPPKEARSRLASRFASDPLSRGFLKLG</sequence>
<reference evidence="2 3" key="1">
    <citation type="submission" date="2019-05" db="EMBL/GenBank/DDBJ databases">
        <title>Emergence of the Ug99 lineage of the wheat stem rust pathogen through somatic hybridization.</title>
        <authorList>
            <person name="Li F."/>
            <person name="Upadhyaya N.M."/>
            <person name="Sperschneider J."/>
            <person name="Matny O."/>
            <person name="Nguyen-Phuc H."/>
            <person name="Mago R."/>
            <person name="Raley C."/>
            <person name="Miller M.E."/>
            <person name="Silverstein K.A.T."/>
            <person name="Henningsen E."/>
            <person name="Hirsch C.D."/>
            <person name="Visser B."/>
            <person name="Pretorius Z.A."/>
            <person name="Steffenson B.J."/>
            <person name="Schwessinger B."/>
            <person name="Dodds P.N."/>
            <person name="Figueroa M."/>
        </authorList>
    </citation>
    <scope>NUCLEOTIDE SEQUENCE [LARGE SCALE GENOMIC DNA]</scope>
    <source>
        <strain evidence="2">21-0</strain>
    </source>
</reference>
<accession>A0A5B0N9H0</accession>